<organism evidence="2 3">
    <name type="scientific">Cryobacterium breve</name>
    <dbReference type="NCBI Taxonomy" id="1259258"/>
    <lineage>
        <taxon>Bacteria</taxon>
        <taxon>Bacillati</taxon>
        <taxon>Actinomycetota</taxon>
        <taxon>Actinomycetes</taxon>
        <taxon>Micrococcales</taxon>
        <taxon>Microbacteriaceae</taxon>
        <taxon>Cryobacterium</taxon>
    </lineage>
</organism>
<name>A0ABY7NF59_9MICO</name>
<evidence type="ECO:0000313" key="2">
    <source>
        <dbReference type="EMBL" id="WBM80920.1"/>
    </source>
</evidence>
<feature type="compositionally biased region" description="Basic and acidic residues" evidence="1">
    <location>
        <begin position="37"/>
        <end position="47"/>
    </location>
</feature>
<proteinExistence type="predicted"/>
<gene>
    <name evidence="2" type="ORF">KIV56_06350</name>
</gene>
<sequence length="117" mass="12463">MGGEQVAELPGEFTGLHEENARDVADLGGELVDADLGDGRSERRGDDDPGSITGGVVKADRKLLHRGATLNAGIHGLLLPGPVDRPWEQGYASILDGLLHSLSYGVYMKHCVRVAYL</sequence>
<dbReference type="EMBL" id="CP075584">
    <property type="protein sequence ID" value="WBM80920.1"/>
    <property type="molecule type" value="Genomic_DNA"/>
</dbReference>
<evidence type="ECO:0000313" key="3">
    <source>
        <dbReference type="Proteomes" id="UP001212421"/>
    </source>
</evidence>
<reference evidence="2 3" key="1">
    <citation type="submission" date="2021-05" db="EMBL/GenBank/DDBJ databases">
        <authorList>
            <person name="Kumar R."/>
            <person name="Kumar A."/>
            <person name="Mukhia S."/>
        </authorList>
    </citation>
    <scope>NUCLEOTIDE SEQUENCE [LARGE SCALE GENOMIC DNA]</scope>
    <source>
        <strain evidence="2 3">ERMR7:08</strain>
    </source>
</reference>
<feature type="region of interest" description="Disordered" evidence="1">
    <location>
        <begin position="34"/>
        <end position="54"/>
    </location>
</feature>
<dbReference type="Proteomes" id="UP001212421">
    <property type="component" value="Chromosome"/>
</dbReference>
<keyword evidence="3" id="KW-1185">Reference proteome</keyword>
<accession>A0ABY7NF59</accession>
<dbReference type="RefSeq" id="WP_281535636.1">
    <property type="nucleotide sequence ID" value="NZ_CP075584.1"/>
</dbReference>
<protein>
    <submittedName>
        <fullName evidence="2">Uncharacterized protein</fullName>
    </submittedName>
</protein>
<evidence type="ECO:0000256" key="1">
    <source>
        <dbReference type="SAM" id="MobiDB-lite"/>
    </source>
</evidence>